<dbReference type="RefSeq" id="XP_031562981.1">
    <property type="nucleotide sequence ID" value="XM_031707121.1"/>
</dbReference>
<feature type="compositionally biased region" description="Basic residues" evidence="1">
    <location>
        <begin position="221"/>
        <end position="239"/>
    </location>
</feature>
<evidence type="ECO:0000313" key="5">
    <source>
        <dbReference type="RefSeq" id="XP_031562982.1"/>
    </source>
</evidence>
<evidence type="ECO:0000313" key="3">
    <source>
        <dbReference type="RefSeq" id="XP_031562980.1"/>
    </source>
</evidence>
<feature type="compositionally biased region" description="Basic and acidic residues" evidence="1">
    <location>
        <begin position="240"/>
        <end position="252"/>
    </location>
</feature>
<dbReference type="RefSeq" id="XP_031562980.1">
    <property type="nucleotide sequence ID" value="XM_031707120.1"/>
</dbReference>
<proteinExistence type="predicted"/>
<feature type="compositionally biased region" description="Basic and acidic residues" evidence="1">
    <location>
        <begin position="260"/>
        <end position="273"/>
    </location>
</feature>
<name>A0A6P8IBQ8_ACTTE</name>
<feature type="region of interest" description="Disordered" evidence="1">
    <location>
        <begin position="156"/>
        <end position="419"/>
    </location>
</feature>
<dbReference type="OrthoDB" id="10070551at2759"/>
<evidence type="ECO:0000313" key="2">
    <source>
        <dbReference type="Proteomes" id="UP000515163"/>
    </source>
</evidence>
<evidence type="ECO:0000313" key="4">
    <source>
        <dbReference type="RefSeq" id="XP_031562981.1"/>
    </source>
</evidence>
<keyword evidence="2" id="KW-1185">Reference proteome</keyword>
<dbReference type="SUPFAM" id="SSF82708">
    <property type="entry name" value="R3H domain"/>
    <property type="match status" value="1"/>
</dbReference>
<organism evidence="2 5">
    <name type="scientific">Actinia tenebrosa</name>
    <name type="common">Australian red waratah sea anemone</name>
    <dbReference type="NCBI Taxonomy" id="6105"/>
    <lineage>
        <taxon>Eukaryota</taxon>
        <taxon>Metazoa</taxon>
        <taxon>Cnidaria</taxon>
        <taxon>Anthozoa</taxon>
        <taxon>Hexacorallia</taxon>
        <taxon>Actiniaria</taxon>
        <taxon>Actiniidae</taxon>
        <taxon>Actinia</taxon>
    </lineage>
</organism>
<dbReference type="GO" id="GO:0003676">
    <property type="term" value="F:nucleic acid binding"/>
    <property type="evidence" value="ECO:0007669"/>
    <property type="project" value="InterPro"/>
</dbReference>
<dbReference type="Proteomes" id="UP000515163">
    <property type="component" value="Unplaced"/>
</dbReference>
<feature type="region of interest" description="Disordered" evidence="1">
    <location>
        <begin position="515"/>
        <end position="563"/>
    </location>
</feature>
<sequence>MAANEERASLWRTPLSTPVRTNENGIQDLFRHSEKLLASAVSICRLKGSVECQTGGIITVCEEMQRLLRLAFSENARIEKEMKRQKLNYDDEISLLKGRVTFLEEEKELLKTHFKEIKSKIFDDQPRSTSQITKINKGEMQKDRVLVKKIKITGTDSQEPATLKEREQEQSEKEDETLKENVKPDKKEREAVPENIPMETNSEDIDDASLEISYFESPKASKMKAKGRKVASNKVGKKAVSREEKKKNHDDTEVLSNVKKLQDDFIADRDVSNKSRRSSRKSAREDDENVVTILECPDDIGEPLTRSVHLNPETGLLETVEVDEEPVVEVQEKPRKNAKRKDSKKDAKKNRKDAKNIKEGSKGKSKTERENLDNDQKIENGNLDQEEVLGDFPDSESMVSEGNVQKMPDSKTLAQTPEREEELGDVGFLIDISSMITTFVSNPDDTALELPLMSARERADARKLAALFNLHISIGNKMDNRSSLNLSKTSNSKMPKPGKLDSLLSQLSIAAAREAEKASAKTRTKRKFASVADDECNDEQSTWDDSQPKRNPKTFSRSKKARM</sequence>
<dbReference type="Gene3D" id="3.30.1370.50">
    <property type="entry name" value="R3H-like domain"/>
    <property type="match status" value="1"/>
</dbReference>
<feature type="compositionally biased region" description="Low complexity" evidence="1">
    <location>
        <begin position="482"/>
        <end position="493"/>
    </location>
</feature>
<accession>A0A6P8IBQ8</accession>
<feature type="compositionally biased region" description="Basic and acidic residues" evidence="1">
    <location>
        <begin position="353"/>
        <end position="378"/>
    </location>
</feature>
<feature type="compositionally biased region" description="Basic residues" evidence="1">
    <location>
        <begin position="550"/>
        <end position="563"/>
    </location>
</feature>
<dbReference type="RefSeq" id="XP_031562982.1">
    <property type="nucleotide sequence ID" value="XM_031707122.1"/>
</dbReference>
<dbReference type="GeneID" id="116298604"/>
<feature type="region of interest" description="Disordered" evidence="1">
    <location>
        <begin position="479"/>
        <end position="500"/>
    </location>
</feature>
<dbReference type="InterPro" id="IPR036867">
    <property type="entry name" value="R3H_dom_sf"/>
</dbReference>
<reference evidence="3 4" key="1">
    <citation type="submission" date="2025-04" db="UniProtKB">
        <authorList>
            <consortium name="RefSeq"/>
        </authorList>
    </citation>
    <scope>IDENTIFICATION</scope>
    <source>
        <tissue evidence="3 4">Tentacle</tissue>
    </source>
</reference>
<feature type="compositionally biased region" description="Basic residues" evidence="1">
    <location>
        <begin position="336"/>
        <end position="352"/>
    </location>
</feature>
<dbReference type="KEGG" id="aten:116298604"/>
<evidence type="ECO:0000256" key="1">
    <source>
        <dbReference type="SAM" id="MobiDB-lite"/>
    </source>
</evidence>
<protein>
    <submittedName>
        <fullName evidence="3">Uncharacterized protein DDB_G0286299-like isoform X1</fullName>
    </submittedName>
    <submittedName>
        <fullName evidence="4">Uncharacterized protein DDB_G0286299-like isoform X2</fullName>
    </submittedName>
    <submittedName>
        <fullName evidence="5">Uncharacterized protein DDB_G0286299-like isoform X3</fullName>
    </submittedName>
</protein>
<dbReference type="AlphaFoldDB" id="A0A6P8IBQ8"/>
<feature type="compositionally biased region" description="Acidic residues" evidence="1">
    <location>
        <begin position="532"/>
        <end position="542"/>
    </location>
</feature>
<gene>
    <name evidence="3 4 5" type="primary">LOC116298604</name>
</gene>
<feature type="compositionally biased region" description="Basic and acidic residues" evidence="1">
    <location>
        <begin position="162"/>
        <end position="192"/>
    </location>
</feature>